<reference evidence="1" key="1">
    <citation type="journal article" date="2020" name="Fungal Divers.">
        <title>Resolving the Mortierellaceae phylogeny through synthesis of multi-gene phylogenetics and phylogenomics.</title>
        <authorList>
            <person name="Vandepol N."/>
            <person name="Liber J."/>
            <person name="Desiro A."/>
            <person name="Na H."/>
            <person name="Kennedy M."/>
            <person name="Barry K."/>
            <person name="Grigoriev I.V."/>
            <person name="Miller A.N."/>
            <person name="O'Donnell K."/>
            <person name="Stajich J.E."/>
            <person name="Bonito G."/>
        </authorList>
    </citation>
    <scope>NUCLEOTIDE SEQUENCE</scope>
    <source>
        <strain evidence="1">NVP60</strain>
    </source>
</reference>
<dbReference type="OrthoDB" id="2384330at2759"/>
<evidence type="ECO:0000313" key="2">
    <source>
        <dbReference type="Proteomes" id="UP000823405"/>
    </source>
</evidence>
<accession>A0A9P6QSY9</accession>
<keyword evidence="2" id="KW-1185">Reference proteome</keyword>
<name>A0A9P6QSY9_9FUNG</name>
<sequence>MTSKKTHPLSLPEIVLAIGKSIPLWVPEDEQGVTVWCLKPKDLVSAISVNHLFHTLLTPILWAIFAFPADHSYSYQFLHEYNYKKLPFHTFAEEIIEKNSIHFRYLDLTLGSYLDHSLQIETLRLSCTRLQELRLSRSADVACVGRLIEANPGLRAIYWDRSYLRGMRTWDLTPLFPLRQLRTLSLTGWALNSVHFHHVLMNNASSLEEILLGTRHDITFFLNTPSMNPRWDDIGPSPKGPQATEQQKAEAAQLMQGRRLLCPKVKSFELYIIQTHPGTSTLTLLSAFPALETFILGFVDQRSGLLLAQAIKESCPNIRSLQNIGLQYSVFIPYDEPDGMALILDACTPGNLDHISLARRTFDETFKGTLLRHGDRLEVLEIALYFQETLGVLENLSKVLEGCKRLKKFSMYNYRRSYEVQDVSILLEGAKKCHELEDLSLIGFPFIDTNEDFLPEVEYERMGQFLEDVKGEIPASRDVLPADWRYSEKVVVGLNESVSTEELRRLAFEAVEGLSLLKTLVLNTDWFERDLK</sequence>
<dbReference type="AlphaFoldDB" id="A0A9P6QSY9"/>
<organism evidence="1 2">
    <name type="scientific">Linnemannia gamsii</name>
    <dbReference type="NCBI Taxonomy" id="64522"/>
    <lineage>
        <taxon>Eukaryota</taxon>
        <taxon>Fungi</taxon>
        <taxon>Fungi incertae sedis</taxon>
        <taxon>Mucoromycota</taxon>
        <taxon>Mortierellomycotina</taxon>
        <taxon>Mortierellomycetes</taxon>
        <taxon>Mortierellales</taxon>
        <taxon>Mortierellaceae</taxon>
        <taxon>Linnemannia</taxon>
    </lineage>
</organism>
<dbReference type="Proteomes" id="UP000823405">
    <property type="component" value="Unassembled WGS sequence"/>
</dbReference>
<proteinExistence type="predicted"/>
<comment type="caution">
    <text evidence="1">The sequence shown here is derived from an EMBL/GenBank/DDBJ whole genome shotgun (WGS) entry which is preliminary data.</text>
</comment>
<protein>
    <submittedName>
        <fullName evidence="1">Uncharacterized protein</fullName>
    </submittedName>
</protein>
<dbReference type="SUPFAM" id="SSF52047">
    <property type="entry name" value="RNI-like"/>
    <property type="match status" value="1"/>
</dbReference>
<dbReference type="EMBL" id="JAAAIN010002988">
    <property type="protein sequence ID" value="KAG0288598.1"/>
    <property type="molecule type" value="Genomic_DNA"/>
</dbReference>
<dbReference type="InterPro" id="IPR032675">
    <property type="entry name" value="LRR_dom_sf"/>
</dbReference>
<gene>
    <name evidence="1" type="ORF">BGZ97_006718</name>
</gene>
<dbReference type="Gene3D" id="3.80.10.10">
    <property type="entry name" value="Ribonuclease Inhibitor"/>
    <property type="match status" value="1"/>
</dbReference>
<evidence type="ECO:0000313" key="1">
    <source>
        <dbReference type="EMBL" id="KAG0288598.1"/>
    </source>
</evidence>